<gene>
    <name evidence="1" type="ORF">BQ8794_30333</name>
</gene>
<dbReference type="Proteomes" id="UP000188388">
    <property type="component" value="Unassembled WGS sequence"/>
</dbReference>
<accession>A0A1R3VC88</accession>
<proteinExistence type="predicted"/>
<evidence type="ECO:0000313" key="1">
    <source>
        <dbReference type="EMBL" id="SIT56884.1"/>
    </source>
</evidence>
<organism evidence="1 2">
    <name type="scientific">Mesorhizobium prunaredense</name>
    <dbReference type="NCBI Taxonomy" id="1631249"/>
    <lineage>
        <taxon>Bacteria</taxon>
        <taxon>Pseudomonadati</taxon>
        <taxon>Pseudomonadota</taxon>
        <taxon>Alphaproteobacteria</taxon>
        <taxon>Hyphomicrobiales</taxon>
        <taxon>Phyllobacteriaceae</taxon>
        <taxon>Mesorhizobium</taxon>
    </lineage>
</organism>
<dbReference type="AlphaFoldDB" id="A0A1R3VC88"/>
<reference evidence="2" key="1">
    <citation type="submission" date="2017-01" db="EMBL/GenBank/DDBJ databases">
        <authorList>
            <person name="Brunel B."/>
        </authorList>
    </citation>
    <scope>NUCLEOTIDE SEQUENCE [LARGE SCALE GENOMIC DNA]</scope>
</reference>
<dbReference type="EMBL" id="FTPD01000023">
    <property type="protein sequence ID" value="SIT56884.1"/>
    <property type="molecule type" value="Genomic_DNA"/>
</dbReference>
<sequence>MSRNEEAYPRECVEAEQLVRSAIMRIINEMPDAGERERRMEFLAATRNDPELRNACVYVAFLSAWEDITSP</sequence>
<evidence type="ECO:0000313" key="2">
    <source>
        <dbReference type="Proteomes" id="UP000188388"/>
    </source>
</evidence>
<keyword evidence="2" id="KW-1185">Reference proteome</keyword>
<dbReference type="STRING" id="1631249.BQ8794_30333"/>
<protein>
    <submittedName>
        <fullName evidence="1">Uncharacterized protein</fullName>
    </submittedName>
</protein>
<name>A0A1R3VC88_9HYPH</name>
<dbReference type="RefSeq" id="WP_139044083.1">
    <property type="nucleotide sequence ID" value="NZ_FTPD01000023.1"/>
</dbReference>